<dbReference type="InterPro" id="IPR020556">
    <property type="entry name" value="Amidase_CS"/>
</dbReference>
<evidence type="ECO:0000313" key="3">
    <source>
        <dbReference type="EMBL" id="NIY71263.1"/>
    </source>
</evidence>
<dbReference type="PANTHER" id="PTHR11895:SF7">
    <property type="entry name" value="GLUTAMYL-TRNA(GLN) AMIDOTRANSFERASE SUBUNIT A, MITOCHONDRIAL"/>
    <property type="match status" value="1"/>
</dbReference>
<protein>
    <submittedName>
        <fullName evidence="3">Amidase</fullName>
    </submittedName>
</protein>
<dbReference type="RefSeq" id="WP_167636142.1">
    <property type="nucleotide sequence ID" value="NZ_JAATOP010000001.1"/>
</dbReference>
<dbReference type="Proteomes" id="UP000709466">
    <property type="component" value="Unassembled WGS sequence"/>
</dbReference>
<dbReference type="Gene3D" id="3.90.1300.10">
    <property type="entry name" value="Amidase signature (AS) domain"/>
    <property type="match status" value="1"/>
</dbReference>
<keyword evidence="4" id="KW-1185">Reference proteome</keyword>
<dbReference type="InterPro" id="IPR000120">
    <property type="entry name" value="Amidase"/>
</dbReference>
<gene>
    <name evidence="3" type="ORF">HCZ30_02305</name>
</gene>
<dbReference type="InterPro" id="IPR023631">
    <property type="entry name" value="Amidase_dom"/>
</dbReference>
<dbReference type="PANTHER" id="PTHR11895">
    <property type="entry name" value="TRANSAMIDASE"/>
    <property type="match status" value="1"/>
</dbReference>
<comment type="caution">
    <text evidence="3">The sequence shown here is derived from an EMBL/GenBank/DDBJ whole genome shotgun (WGS) entry which is preliminary data.</text>
</comment>
<comment type="similarity">
    <text evidence="1">Belongs to the amidase family.</text>
</comment>
<evidence type="ECO:0000259" key="2">
    <source>
        <dbReference type="Pfam" id="PF01425"/>
    </source>
</evidence>
<dbReference type="InterPro" id="IPR036928">
    <property type="entry name" value="AS_sf"/>
</dbReference>
<feature type="domain" description="Amidase" evidence="2">
    <location>
        <begin position="52"/>
        <end position="414"/>
    </location>
</feature>
<reference evidence="3 4" key="1">
    <citation type="submission" date="2020-03" db="EMBL/GenBank/DDBJ databases">
        <title>Bacterial isolates of synthetic phycosphere.</title>
        <authorList>
            <person name="Fu H."/>
            <person name="Moran M.A."/>
        </authorList>
    </citation>
    <scope>NUCLEOTIDE SEQUENCE [LARGE SCALE GENOMIC DNA]</scope>
    <source>
        <strain evidence="3 4">HF1</strain>
    </source>
</reference>
<organism evidence="3 4">
    <name type="scientific">Marivivens donghaensis</name>
    <dbReference type="NCBI Taxonomy" id="1699413"/>
    <lineage>
        <taxon>Bacteria</taxon>
        <taxon>Pseudomonadati</taxon>
        <taxon>Pseudomonadota</taxon>
        <taxon>Alphaproteobacteria</taxon>
        <taxon>Rhodobacterales</taxon>
        <taxon>Paracoccaceae</taxon>
        <taxon>Marivivens group</taxon>
        <taxon>Marivivens</taxon>
    </lineage>
</organism>
<dbReference type="SUPFAM" id="SSF75304">
    <property type="entry name" value="Amidase signature (AS) enzymes"/>
    <property type="match status" value="1"/>
</dbReference>
<proteinExistence type="inferred from homology"/>
<sequence>MSVLDFPLREQAALLQSGELTAAELWTLTMDRIKARDGKLRSFVHLSDGETPAEGPLSGLPIAVKDIIDVAGMPTRCGSHAHEGAPAEKDASVVATLRALGMAPVGKVATYEYALTGPAYDQPNQTARNPWSEAHITGGSSSGSAAAVAGGLVRAALGTDTGGSVRSPASYSGCVGLKPTHGAVPNDGVFPLSQSLDVVGPLAASVDDAAFVFDAMTGRDISAEVGKDIKGLRIGYARDWFVNDPACEQYVIDAMDDAAGMLSQLGAVIELITLPDYAPMEVMGCVQIQAEAWENHKAGLAKSYDGYGLDARRNLLSGAMLDEATIKAAFDFAADLRTTFDEALEPFAALLTPTTLSTAPAFADFEDGPVWTAMRTLPFNMTGHPASSVPCGFAHGLPLGMQLVGRFGEEGMICRIAHAFEQATNHTARPALQDGPLEITD</sequence>
<accession>A0ABX0VXA8</accession>
<name>A0ABX0VXA8_9RHOB</name>
<dbReference type="EMBL" id="JAATOP010000001">
    <property type="protein sequence ID" value="NIY71263.1"/>
    <property type="molecule type" value="Genomic_DNA"/>
</dbReference>
<dbReference type="Pfam" id="PF01425">
    <property type="entry name" value="Amidase"/>
    <property type="match status" value="1"/>
</dbReference>
<evidence type="ECO:0000313" key="4">
    <source>
        <dbReference type="Proteomes" id="UP000709466"/>
    </source>
</evidence>
<evidence type="ECO:0000256" key="1">
    <source>
        <dbReference type="ARBA" id="ARBA00009199"/>
    </source>
</evidence>
<dbReference type="PROSITE" id="PS00571">
    <property type="entry name" value="AMIDASES"/>
    <property type="match status" value="1"/>
</dbReference>